<feature type="domain" description="Ribosome maturation factor RimP N-terminal" evidence="4">
    <location>
        <begin position="12"/>
        <end position="84"/>
    </location>
</feature>
<evidence type="ECO:0000259" key="4">
    <source>
        <dbReference type="Pfam" id="PF02576"/>
    </source>
</evidence>
<dbReference type="SUPFAM" id="SSF74942">
    <property type="entry name" value="YhbC-like, C-terminal domain"/>
    <property type="match status" value="1"/>
</dbReference>
<dbReference type="Gene3D" id="2.30.30.180">
    <property type="entry name" value="Ribosome maturation factor RimP, C-terminal domain"/>
    <property type="match status" value="1"/>
</dbReference>
<evidence type="ECO:0000256" key="3">
    <source>
        <dbReference type="HAMAP-Rule" id="MF_01077"/>
    </source>
</evidence>
<dbReference type="InterPro" id="IPR035956">
    <property type="entry name" value="RimP_N_sf"/>
</dbReference>
<dbReference type="InterPro" id="IPR028998">
    <property type="entry name" value="RimP_C"/>
</dbReference>
<dbReference type="Pfam" id="PF17384">
    <property type="entry name" value="DUF150_C"/>
    <property type="match status" value="1"/>
</dbReference>
<dbReference type="KEGG" id="cmic:caldi_04880"/>
<gene>
    <name evidence="3 6" type="primary">rimP</name>
    <name evidence="6" type="ORF">caldi_04880</name>
</gene>
<sequence>MSNKVEVLVEDLVRPVVEAMGIELVAVEYVREAGRRFLRLYIDKPGGVNLDDCEAVSRRAEVLLDQEDPIPESYYLEVSSPGLERPLRKDADFERFAGRRVRITTYSPVGGRRRFEGELLGLSEGRVRLRVAPQGKGEPEEVAIPREQVASARLRAEF</sequence>
<evidence type="ECO:0000256" key="1">
    <source>
        <dbReference type="ARBA" id="ARBA00022490"/>
    </source>
</evidence>
<feature type="domain" description="Ribosome maturation factor RimP C-terminal" evidence="5">
    <location>
        <begin position="87"/>
        <end position="158"/>
    </location>
</feature>
<proteinExistence type="inferred from homology"/>
<dbReference type="GO" id="GO:0000028">
    <property type="term" value="P:ribosomal small subunit assembly"/>
    <property type="evidence" value="ECO:0007669"/>
    <property type="project" value="TreeGrafter"/>
</dbReference>
<name>A0AA35CJ99_9FIRM</name>
<evidence type="ECO:0000259" key="5">
    <source>
        <dbReference type="Pfam" id="PF17384"/>
    </source>
</evidence>
<dbReference type="AlphaFoldDB" id="A0AA35CJ99"/>
<accession>A0AA35CJ99</accession>
<comment type="similarity">
    <text evidence="3">Belongs to the RimP family.</text>
</comment>
<dbReference type="SUPFAM" id="SSF75420">
    <property type="entry name" value="YhbC-like, N-terminal domain"/>
    <property type="match status" value="1"/>
</dbReference>
<protein>
    <recommendedName>
        <fullName evidence="3">Ribosome maturation factor RimP</fullName>
    </recommendedName>
</protein>
<comment type="function">
    <text evidence="3">Required for maturation of 30S ribosomal subunits.</text>
</comment>
<dbReference type="InterPro" id="IPR028989">
    <property type="entry name" value="RimP_N"/>
</dbReference>
<dbReference type="PANTHER" id="PTHR33867:SF1">
    <property type="entry name" value="RIBOSOME MATURATION FACTOR RIMP"/>
    <property type="match status" value="1"/>
</dbReference>
<organism evidence="6 7">
    <name type="scientific">Caldinitratiruptor microaerophilus</name>
    <dbReference type="NCBI Taxonomy" id="671077"/>
    <lineage>
        <taxon>Bacteria</taxon>
        <taxon>Bacillati</taxon>
        <taxon>Bacillota</taxon>
        <taxon>Clostridia</taxon>
        <taxon>Eubacteriales</taxon>
        <taxon>Symbiobacteriaceae</taxon>
        <taxon>Caldinitratiruptor</taxon>
    </lineage>
</organism>
<comment type="subcellular location">
    <subcellularLocation>
        <location evidence="3">Cytoplasm</location>
    </subcellularLocation>
</comment>
<keyword evidence="2 3" id="KW-0690">Ribosome biogenesis</keyword>
<dbReference type="RefSeq" id="WP_264843529.1">
    <property type="nucleotide sequence ID" value="NZ_AP025628.1"/>
</dbReference>
<dbReference type="HAMAP" id="MF_01077">
    <property type="entry name" value="RimP"/>
    <property type="match status" value="1"/>
</dbReference>
<dbReference type="InterPro" id="IPR003728">
    <property type="entry name" value="Ribosome_maturation_RimP"/>
</dbReference>
<keyword evidence="7" id="KW-1185">Reference proteome</keyword>
<keyword evidence="1 3" id="KW-0963">Cytoplasm</keyword>
<dbReference type="GO" id="GO:0006412">
    <property type="term" value="P:translation"/>
    <property type="evidence" value="ECO:0007669"/>
    <property type="project" value="TreeGrafter"/>
</dbReference>
<evidence type="ECO:0000313" key="6">
    <source>
        <dbReference type="EMBL" id="BDG59398.1"/>
    </source>
</evidence>
<dbReference type="Gene3D" id="3.30.300.70">
    <property type="entry name" value="RimP-like superfamily, N-terminal"/>
    <property type="match status" value="1"/>
</dbReference>
<reference evidence="6" key="1">
    <citation type="submission" date="2022-03" db="EMBL/GenBank/DDBJ databases">
        <title>Complete genome sequence of Caldinitratiruptor microaerophilus.</title>
        <authorList>
            <person name="Mukaiyama R."/>
            <person name="Nishiyama T."/>
            <person name="Ueda K."/>
        </authorList>
    </citation>
    <scope>NUCLEOTIDE SEQUENCE</scope>
    <source>
        <strain evidence="6">JCM 16183</strain>
    </source>
</reference>
<evidence type="ECO:0000256" key="2">
    <source>
        <dbReference type="ARBA" id="ARBA00022517"/>
    </source>
</evidence>
<dbReference type="EMBL" id="AP025628">
    <property type="protein sequence ID" value="BDG59398.1"/>
    <property type="molecule type" value="Genomic_DNA"/>
</dbReference>
<dbReference type="InterPro" id="IPR036847">
    <property type="entry name" value="RimP_C_sf"/>
</dbReference>
<evidence type="ECO:0000313" key="7">
    <source>
        <dbReference type="Proteomes" id="UP001163687"/>
    </source>
</evidence>
<dbReference type="Pfam" id="PF02576">
    <property type="entry name" value="RimP_N"/>
    <property type="match status" value="1"/>
</dbReference>
<dbReference type="GO" id="GO:0005829">
    <property type="term" value="C:cytosol"/>
    <property type="evidence" value="ECO:0007669"/>
    <property type="project" value="TreeGrafter"/>
</dbReference>
<dbReference type="Proteomes" id="UP001163687">
    <property type="component" value="Chromosome"/>
</dbReference>
<dbReference type="PANTHER" id="PTHR33867">
    <property type="entry name" value="RIBOSOME MATURATION FACTOR RIMP"/>
    <property type="match status" value="1"/>
</dbReference>
<dbReference type="CDD" id="cd01734">
    <property type="entry name" value="YlxS_C"/>
    <property type="match status" value="1"/>
</dbReference>
<dbReference type="FunFam" id="3.30.300.70:FF:000001">
    <property type="entry name" value="Ribosome maturation factor RimP"/>
    <property type="match status" value="1"/>
</dbReference>